<evidence type="ECO:0008006" key="3">
    <source>
        <dbReference type="Google" id="ProtNLM"/>
    </source>
</evidence>
<dbReference type="Proteomes" id="UP001174909">
    <property type="component" value="Unassembled WGS sequence"/>
</dbReference>
<dbReference type="Gene3D" id="2.60.120.10">
    <property type="entry name" value="Jelly Rolls"/>
    <property type="match status" value="1"/>
</dbReference>
<dbReference type="EMBL" id="CASHTH010000709">
    <property type="protein sequence ID" value="CAI8006689.1"/>
    <property type="molecule type" value="Genomic_DNA"/>
</dbReference>
<keyword evidence="2" id="KW-1185">Reference proteome</keyword>
<reference evidence="1" key="1">
    <citation type="submission" date="2023-03" db="EMBL/GenBank/DDBJ databases">
        <authorList>
            <person name="Steffen K."/>
            <person name="Cardenas P."/>
        </authorList>
    </citation>
    <scope>NUCLEOTIDE SEQUENCE</scope>
</reference>
<gene>
    <name evidence="1" type="ORF">GBAR_LOCUS4850</name>
</gene>
<evidence type="ECO:0000313" key="2">
    <source>
        <dbReference type="Proteomes" id="UP001174909"/>
    </source>
</evidence>
<name>A0AA35R8C3_GEOBA</name>
<organism evidence="1 2">
    <name type="scientific">Geodia barretti</name>
    <name type="common">Barrett's horny sponge</name>
    <dbReference type="NCBI Taxonomy" id="519541"/>
    <lineage>
        <taxon>Eukaryota</taxon>
        <taxon>Metazoa</taxon>
        <taxon>Porifera</taxon>
        <taxon>Demospongiae</taxon>
        <taxon>Heteroscleromorpha</taxon>
        <taxon>Tetractinellida</taxon>
        <taxon>Astrophorina</taxon>
        <taxon>Geodiidae</taxon>
        <taxon>Geodia</taxon>
    </lineage>
</organism>
<accession>A0AA35R8C3</accession>
<evidence type="ECO:0000313" key="1">
    <source>
        <dbReference type="EMBL" id="CAI8006689.1"/>
    </source>
</evidence>
<dbReference type="AlphaFoldDB" id="A0AA35R8C3"/>
<dbReference type="SUPFAM" id="SSF51182">
    <property type="entry name" value="RmlC-like cupins"/>
    <property type="match status" value="1"/>
</dbReference>
<dbReference type="InterPro" id="IPR011051">
    <property type="entry name" value="RmlC_Cupin_sf"/>
</dbReference>
<dbReference type="InterPro" id="IPR014710">
    <property type="entry name" value="RmlC-like_jellyroll"/>
</dbReference>
<proteinExistence type="predicted"/>
<comment type="caution">
    <text evidence="1">The sequence shown here is derived from an EMBL/GenBank/DDBJ whole genome shotgun (WGS) entry which is preliminary data.</text>
</comment>
<protein>
    <recommendedName>
        <fullName evidence="3">Cysteine dioxygenase</fullName>
    </recommendedName>
</protein>
<sequence length="185" mass="20598">MFDVEEFVAACRGALEEHTPELAVKELLSSTVARPGEIEAALGTPGEGGISTLHRSDELTIINVIWPPGMTIYPHDHQLWAVIGLYGGQEDNTFFKRNRDGEGLERAGFRELQSEDAINLGRDAIHAVHNPRQMYTGAIHIYGGDFFAKPRSEWADESSPEMPYSVEGAMRAFADANERWLARQQ</sequence>